<keyword evidence="2 5" id="KW-0812">Transmembrane</keyword>
<comment type="caution">
    <text evidence="7">The sequence shown here is derived from an EMBL/GenBank/DDBJ whole genome shotgun (WGS) entry which is preliminary data.</text>
</comment>
<gene>
    <name evidence="7" type="ORF">CY0110_07289</name>
</gene>
<feature type="domain" description="O-antigen ligase-related" evidence="6">
    <location>
        <begin position="230"/>
        <end position="375"/>
    </location>
</feature>
<feature type="transmembrane region" description="Helical" evidence="5">
    <location>
        <begin position="140"/>
        <end position="157"/>
    </location>
</feature>
<feature type="transmembrane region" description="Helical" evidence="5">
    <location>
        <begin position="266"/>
        <end position="287"/>
    </location>
</feature>
<feature type="transmembrane region" description="Helical" evidence="5">
    <location>
        <begin position="395"/>
        <end position="416"/>
    </location>
</feature>
<feature type="transmembrane region" description="Helical" evidence="5">
    <location>
        <begin position="6"/>
        <end position="23"/>
    </location>
</feature>
<keyword evidence="3 5" id="KW-1133">Transmembrane helix</keyword>
<protein>
    <recommendedName>
        <fullName evidence="6">O-antigen ligase-related domain-containing protein</fullName>
    </recommendedName>
</protein>
<dbReference type="eggNOG" id="COG3307">
    <property type="taxonomic scope" value="Bacteria"/>
</dbReference>
<dbReference type="OrthoDB" id="7595044at2"/>
<accession>A3IUA7</accession>
<feature type="transmembrane region" description="Helical" evidence="5">
    <location>
        <begin position="30"/>
        <end position="48"/>
    </location>
</feature>
<feature type="transmembrane region" description="Helical" evidence="5">
    <location>
        <begin position="83"/>
        <end position="104"/>
    </location>
</feature>
<feature type="transmembrane region" description="Helical" evidence="5">
    <location>
        <begin position="54"/>
        <end position="71"/>
    </location>
</feature>
<dbReference type="RefSeq" id="WP_008276963.1">
    <property type="nucleotide sequence ID" value="NZ_AAXW01000033.1"/>
</dbReference>
<dbReference type="AlphaFoldDB" id="A3IUA7"/>
<comment type="subcellular location">
    <subcellularLocation>
        <location evidence="1">Membrane</location>
        <topology evidence="1">Multi-pass membrane protein</topology>
    </subcellularLocation>
</comment>
<dbReference type="GO" id="GO:0016020">
    <property type="term" value="C:membrane"/>
    <property type="evidence" value="ECO:0007669"/>
    <property type="project" value="UniProtKB-SubCell"/>
</dbReference>
<evidence type="ECO:0000313" key="7">
    <source>
        <dbReference type="EMBL" id="EAZ89981.1"/>
    </source>
</evidence>
<keyword evidence="8" id="KW-1185">Reference proteome</keyword>
<evidence type="ECO:0000256" key="2">
    <source>
        <dbReference type="ARBA" id="ARBA00022692"/>
    </source>
</evidence>
<dbReference type="InterPro" id="IPR007016">
    <property type="entry name" value="O-antigen_ligase-rel_domated"/>
</dbReference>
<organism evidence="7 8">
    <name type="scientific">Crocosphaera chwakensis CCY0110</name>
    <dbReference type="NCBI Taxonomy" id="391612"/>
    <lineage>
        <taxon>Bacteria</taxon>
        <taxon>Bacillati</taxon>
        <taxon>Cyanobacteriota</taxon>
        <taxon>Cyanophyceae</taxon>
        <taxon>Oscillatoriophycideae</taxon>
        <taxon>Chroococcales</taxon>
        <taxon>Aphanothecaceae</taxon>
        <taxon>Crocosphaera</taxon>
        <taxon>Crocosphaera chwakensis</taxon>
    </lineage>
</organism>
<evidence type="ECO:0000313" key="8">
    <source>
        <dbReference type="Proteomes" id="UP000003781"/>
    </source>
</evidence>
<reference evidence="7 8" key="1">
    <citation type="submission" date="2007-03" db="EMBL/GenBank/DDBJ databases">
        <authorList>
            <person name="Stal L."/>
            <person name="Ferriera S."/>
            <person name="Johnson J."/>
            <person name="Kravitz S."/>
            <person name="Beeson K."/>
            <person name="Sutton G."/>
            <person name="Rogers Y.-H."/>
            <person name="Friedman R."/>
            <person name="Frazier M."/>
            <person name="Venter J.C."/>
        </authorList>
    </citation>
    <scope>NUCLEOTIDE SEQUENCE [LARGE SCALE GENOMIC DNA]</scope>
    <source>
        <strain evidence="7 8">CCY0110</strain>
    </source>
</reference>
<evidence type="ECO:0000256" key="5">
    <source>
        <dbReference type="SAM" id="Phobius"/>
    </source>
</evidence>
<sequence length="466" mass="52542">MSPQAQIVILLWLPIVTFIFLQFSPKKAVIISFLVAWLFLPQRAGFVFTGIPDYTRISATCYSILLLAFVFDGKRIQAFKFSWLDLPMLILCICPFFSSIVNGLGAYDGLSSTLAQTVKFGLPYFLGRIYLNSLSGLNQLAKSIFISGLIYMPLCLYEIRMSPQLHRIVYGYFAHSFAQTIRYGGFRPTVFMIHGLEVGMWMMAVTVIGIWLWQAKVIKKVWSIPITWLVCALIITFILIKSTGAYLYLIYGVFILFVAKKFRHSLPLLILIVTVSLYLCFASTGNFTTQNAEPVLSAISSNISEDRAGSLEFRLENEELLVQKALERPIFGWGGWGRSRVYDYNWEGVLVDISVTDSLWIITYGRTGIVGLISLYAAFFIPVSIFALKRYPAKFWFHPQVAPTASLVVVITLYMLDNTLNAQFNPIFTLICGGITGLVIQVPKKHKKLDSQAKKLHSSLPTKLSQ</sequence>
<evidence type="ECO:0000256" key="4">
    <source>
        <dbReference type="ARBA" id="ARBA00023136"/>
    </source>
</evidence>
<name>A3IUA7_9CHRO</name>
<dbReference type="Pfam" id="PF04932">
    <property type="entry name" value="Wzy_C"/>
    <property type="match status" value="1"/>
</dbReference>
<feature type="transmembrane region" description="Helical" evidence="5">
    <location>
        <begin position="191"/>
        <end position="214"/>
    </location>
</feature>
<dbReference type="Proteomes" id="UP000003781">
    <property type="component" value="Unassembled WGS sequence"/>
</dbReference>
<keyword evidence="4 5" id="KW-0472">Membrane</keyword>
<dbReference type="EMBL" id="AAXW01000033">
    <property type="protein sequence ID" value="EAZ89981.1"/>
    <property type="molecule type" value="Genomic_DNA"/>
</dbReference>
<feature type="transmembrane region" description="Helical" evidence="5">
    <location>
        <begin position="226"/>
        <end position="259"/>
    </location>
</feature>
<evidence type="ECO:0000259" key="6">
    <source>
        <dbReference type="Pfam" id="PF04932"/>
    </source>
</evidence>
<feature type="transmembrane region" description="Helical" evidence="5">
    <location>
        <begin position="368"/>
        <end position="388"/>
    </location>
</feature>
<evidence type="ECO:0000256" key="1">
    <source>
        <dbReference type="ARBA" id="ARBA00004141"/>
    </source>
</evidence>
<evidence type="ECO:0000256" key="3">
    <source>
        <dbReference type="ARBA" id="ARBA00022989"/>
    </source>
</evidence>
<feature type="transmembrane region" description="Helical" evidence="5">
    <location>
        <begin position="422"/>
        <end position="440"/>
    </location>
</feature>
<proteinExistence type="predicted"/>